<accession>A0A1M5P6L3</accession>
<protein>
    <submittedName>
        <fullName evidence="4">Transcriptional regulator, TetR family</fullName>
    </submittedName>
</protein>
<evidence type="ECO:0000313" key="5">
    <source>
        <dbReference type="Proteomes" id="UP000184532"/>
    </source>
</evidence>
<keyword evidence="5" id="KW-1185">Reference proteome</keyword>
<dbReference type="Proteomes" id="UP000184532">
    <property type="component" value="Unassembled WGS sequence"/>
</dbReference>
<feature type="domain" description="HTH tetR-type" evidence="3">
    <location>
        <begin position="15"/>
        <end position="73"/>
    </location>
</feature>
<gene>
    <name evidence="4" type="ORF">SAMN04488116_3094</name>
</gene>
<dbReference type="OrthoDB" id="9795011at2"/>
<dbReference type="SUPFAM" id="SSF46689">
    <property type="entry name" value="Homeodomain-like"/>
    <property type="match status" value="1"/>
</dbReference>
<organism evidence="4 5">
    <name type="scientific">Flagellimonas flava</name>
    <dbReference type="NCBI Taxonomy" id="570519"/>
    <lineage>
        <taxon>Bacteria</taxon>
        <taxon>Pseudomonadati</taxon>
        <taxon>Bacteroidota</taxon>
        <taxon>Flavobacteriia</taxon>
        <taxon>Flavobacteriales</taxon>
        <taxon>Flavobacteriaceae</taxon>
        <taxon>Flagellimonas</taxon>
    </lineage>
</organism>
<proteinExistence type="predicted"/>
<dbReference type="EMBL" id="FQWL01000006">
    <property type="protein sequence ID" value="SHG97327.1"/>
    <property type="molecule type" value="Genomic_DNA"/>
</dbReference>
<evidence type="ECO:0000256" key="2">
    <source>
        <dbReference type="PROSITE-ProRule" id="PRU00335"/>
    </source>
</evidence>
<dbReference type="InterPro" id="IPR001647">
    <property type="entry name" value="HTH_TetR"/>
</dbReference>
<evidence type="ECO:0000259" key="3">
    <source>
        <dbReference type="PROSITE" id="PS50977"/>
    </source>
</evidence>
<reference evidence="5" key="1">
    <citation type="submission" date="2016-11" db="EMBL/GenBank/DDBJ databases">
        <authorList>
            <person name="Varghese N."/>
            <person name="Submissions S."/>
        </authorList>
    </citation>
    <scope>NUCLEOTIDE SEQUENCE [LARGE SCALE GENOMIC DNA]</scope>
    <source>
        <strain evidence="5">DSM 22638</strain>
    </source>
</reference>
<dbReference type="GO" id="GO:0003677">
    <property type="term" value="F:DNA binding"/>
    <property type="evidence" value="ECO:0007669"/>
    <property type="project" value="UniProtKB-UniRule"/>
</dbReference>
<keyword evidence="1 2" id="KW-0238">DNA-binding</keyword>
<evidence type="ECO:0000313" key="4">
    <source>
        <dbReference type="EMBL" id="SHG97327.1"/>
    </source>
</evidence>
<dbReference type="Gene3D" id="1.10.357.10">
    <property type="entry name" value="Tetracycline Repressor, domain 2"/>
    <property type="match status" value="1"/>
</dbReference>
<sequence>MKEGYIQTGRTNQKQETRDKLLKSAQYFLKKGIAFNLEDVAKKSGVSRATVYRYYSNMEILTTEASLDITTLSSEAILKNFEGKSLEEKVFGIQDYFNTLTLENEHAFRKYLSAVLVPDAVESKRGGRRIKTLELALKDEDIPSDQKKDVIKLLTLLMGIEPLIITKDVANLNNQESTRLLKLGVELILKNYLSQKNKN</sequence>
<dbReference type="RefSeq" id="WP_073181209.1">
    <property type="nucleotide sequence ID" value="NZ_FQWL01000006.1"/>
</dbReference>
<dbReference type="Pfam" id="PF00440">
    <property type="entry name" value="TetR_N"/>
    <property type="match status" value="1"/>
</dbReference>
<feature type="DNA-binding region" description="H-T-H motif" evidence="2">
    <location>
        <begin position="36"/>
        <end position="55"/>
    </location>
</feature>
<dbReference type="AlphaFoldDB" id="A0A1M5P6L3"/>
<dbReference type="PROSITE" id="PS50977">
    <property type="entry name" value="HTH_TETR_2"/>
    <property type="match status" value="1"/>
</dbReference>
<evidence type="ECO:0000256" key="1">
    <source>
        <dbReference type="ARBA" id="ARBA00023125"/>
    </source>
</evidence>
<name>A0A1M5P6L3_9FLAO</name>
<dbReference type="InterPro" id="IPR009057">
    <property type="entry name" value="Homeodomain-like_sf"/>
</dbReference>